<keyword evidence="4 6" id="KW-1133">Transmembrane helix</keyword>
<dbReference type="EMBL" id="MFTD01000046">
    <property type="protein sequence ID" value="OGI45523.1"/>
    <property type="molecule type" value="Genomic_DNA"/>
</dbReference>
<dbReference type="Gene3D" id="3.30.700.10">
    <property type="entry name" value="Glycoprotein, Type 4 Pilin"/>
    <property type="match status" value="1"/>
</dbReference>
<protein>
    <recommendedName>
        <fullName evidence="9">Type II secretion system protein GspG C-terminal domain-containing protein</fullName>
    </recommendedName>
</protein>
<dbReference type="PANTHER" id="PTHR30093">
    <property type="entry name" value="GENERAL SECRETION PATHWAY PROTEIN G"/>
    <property type="match status" value="1"/>
</dbReference>
<organism evidence="7 8">
    <name type="scientific">Candidatus Nomurabacteria bacterium GWB1_40_6</name>
    <dbReference type="NCBI Taxonomy" id="1801727"/>
    <lineage>
        <taxon>Bacteria</taxon>
        <taxon>Candidatus Nomuraibacteriota</taxon>
    </lineage>
</organism>
<dbReference type="InterPro" id="IPR012902">
    <property type="entry name" value="N_methyl_site"/>
</dbReference>
<reference evidence="7 8" key="1">
    <citation type="journal article" date="2016" name="Nat. Commun.">
        <title>Thousands of microbial genomes shed light on interconnected biogeochemical processes in an aquifer system.</title>
        <authorList>
            <person name="Anantharaman K."/>
            <person name="Brown C.T."/>
            <person name="Hug L.A."/>
            <person name="Sharon I."/>
            <person name="Castelle C.J."/>
            <person name="Probst A.J."/>
            <person name="Thomas B.C."/>
            <person name="Singh A."/>
            <person name="Wilkins M.J."/>
            <person name="Karaoz U."/>
            <person name="Brodie E.L."/>
            <person name="Williams K.H."/>
            <person name="Hubbard S.S."/>
            <person name="Banfield J.F."/>
        </authorList>
    </citation>
    <scope>NUCLEOTIDE SEQUENCE [LARGE SCALE GENOMIC DNA]</scope>
</reference>
<evidence type="ECO:0000256" key="1">
    <source>
        <dbReference type="ARBA" id="ARBA00004167"/>
    </source>
</evidence>
<evidence type="ECO:0000256" key="6">
    <source>
        <dbReference type="SAM" id="Phobius"/>
    </source>
</evidence>
<sequence length="173" mass="18491">MKSNNKKGFTLIELLVVVAIIGLLASVIFSSLGSARLKARDTQRKSDVHQITLALELYFNTYGSYPVATGATAPNAGWANSGDTSWTTLATQLGPYIASLTKDPQQSTDPNVWAFTGPAYSYLRCAGGSSYMFIYRLEEAKGPDTGTYCGVTFYQYGGAGANTNVKTTGNKAN</sequence>
<dbReference type="InterPro" id="IPR002416">
    <property type="entry name" value="T2SS_protein-GspH"/>
</dbReference>
<evidence type="ECO:0008006" key="9">
    <source>
        <dbReference type="Google" id="ProtNLM"/>
    </source>
</evidence>
<dbReference type="AlphaFoldDB" id="A0A1F6TK68"/>
<gene>
    <name evidence="7" type="ORF">A2121_02065</name>
</gene>
<dbReference type="Pfam" id="PF07963">
    <property type="entry name" value="N_methyl"/>
    <property type="match status" value="1"/>
</dbReference>
<dbReference type="NCBIfam" id="TIGR02532">
    <property type="entry name" value="IV_pilin_GFxxxE"/>
    <property type="match status" value="1"/>
</dbReference>
<keyword evidence="5 6" id="KW-0472">Membrane</keyword>
<comment type="caution">
    <text evidence="7">The sequence shown here is derived from an EMBL/GenBank/DDBJ whole genome shotgun (WGS) entry which is preliminary data.</text>
</comment>
<dbReference type="PRINTS" id="PR00885">
    <property type="entry name" value="BCTERIALGSPH"/>
</dbReference>
<evidence type="ECO:0000256" key="5">
    <source>
        <dbReference type="ARBA" id="ARBA00023136"/>
    </source>
</evidence>
<comment type="subcellular location">
    <subcellularLocation>
        <location evidence="1">Membrane</location>
        <topology evidence="1">Single-pass membrane protein</topology>
    </subcellularLocation>
</comment>
<feature type="transmembrane region" description="Helical" evidence="6">
    <location>
        <begin position="12"/>
        <end position="35"/>
    </location>
</feature>
<name>A0A1F6TK68_9BACT</name>
<accession>A0A1F6TK68</accession>
<dbReference type="GO" id="GO:0015627">
    <property type="term" value="C:type II protein secretion system complex"/>
    <property type="evidence" value="ECO:0007669"/>
    <property type="project" value="InterPro"/>
</dbReference>
<evidence type="ECO:0000256" key="4">
    <source>
        <dbReference type="ARBA" id="ARBA00022989"/>
    </source>
</evidence>
<evidence type="ECO:0000313" key="8">
    <source>
        <dbReference type="Proteomes" id="UP000176484"/>
    </source>
</evidence>
<dbReference type="Proteomes" id="UP000176484">
    <property type="component" value="Unassembled WGS sequence"/>
</dbReference>
<dbReference type="GO" id="GO:0016020">
    <property type="term" value="C:membrane"/>
    <property type="evidence" value="ECO:0007669"/>
    <property type="project" value="UniProtKB-SubCell"/>
</dbReference>
<proteinExistence type="predicted"/>
<dbReference type="InterPro" id="IPR045584">
    <property type="entry name" value="Pilin-like"/>
</dbReference>
<dbReference type="SUPFAM" id="SSF54523">
    <property type="entry name" value="Pili subunits"/>
    <property type="match status" value="1"/>
</dbReference>
<dbReference type="PROSITE" id="PS00409">
    <property type="entry name" value="PROKAR_NTER_METHYL"/>
    <property type="match status" value="1"/>
</dbReference>
<evidence type="ECO:0000256" key="2">
    <source>
        <dbReference type="ARBA" id="ARBA00022481"/>
    </source>
</evidence>
<dbReference type="GO" id="GO:0015628">
    <property type="term" value="P:protein secretion by the type II secretion system"/>
    <property type="evidence" value="ECO:0007669"/>
    <property type="project" value="InterPro"/>
</dbReference>
<keyword evidence="3 6" id="KW-0812">Transmembrane</keyword>
<keyword evidence="2" id="KW-0488">Methylation</keyword>
<evidence type="ECO:0000256" key="3">
    <source>
        <dbReference type="ARBA" id="ARBA00022692"/>
    </source>
</evidence>
<evidence type="ECO:0000313" key="7">
    <source>
        <dbReference type="EMBL" id="OGI45523.1"/>
    </source>
</evidence>